<evidence type="ECO:0000259" key="17">
    <source>
        <dbReference type="PROSITE" id="PS00022"/>
    </source>
</evidence>
<sequence length="718" mass="81047">MCNGHGRCVEGICKCDAGYSSLSCSPERQLPNSLKTDFSMMHKLESDWLAVLGADVAGANQGCGILLSGESLYFSKAGPRQLVSKDLHTLSIDFLQFYIQVGGRSNIRCYGIEKREEHILVQYSNNGGITWHLLKELQETDPNQSRFIHIVLPEKAKTESTRIRWWQPTHSGANVDQWSVDGVVLSRYKDMPNLLDTFQQDSPLQLQDDLWLTITEGMYAPYCQSRDDTLMFADQQNEKFAMTKDMQLQTGDIVQFRINVGCSKAFSYHHPVLLQYSHDAGLTWRLVNKPCYIDDQCSGRYTEGSIYYTGTYGEWRLVVIPLDDKIINGRVNLRWWQKGGPVYNFALDDVYIGPPCPDMCSGHGVCLHGVCSCDPGYEVQFLIKIGSSEDRRTCRKPRGRNEGVIVDFSTDNGIMWHILRILDPETLSDKPQTVTLELPPAAKKASTVIRWWQPIISPGSPRAQWAIDDVIIAVNDTNSKRFQENFNPMKTNVWYMAMNAVPKITCSSLGNALEFSKNAGRMRYAETWDFRVTPSTFLQFDIAMGCSGTYSALYSVQLQYSVDMGHSWHMVADDCLPPQLDCSGYHLSSSFLSDAYANWTRVTRYLPPTAVSPATRFRWLQQTVTLRGNIWALDNIYLGDGCPWMCSGHGQCDQGVCRCDSGYFGVYCVPYIPLPMVLKETFEKTLPRDSWPEVYGGEISRVCGILVSGTALTFFKVT</sequence>
<dbReference type="InterPro" id="IPR013111">
    <property type="entry name" value="EGF_extracell"/>
</dbReference>
<evidence type="ECO:0000256" key="9">
    <source>
        <dbReference type="ARBA" id="ARBA00022833"/>
    </source>
</evidence>
<name>A0AAD9NRP2_RIDPI</name>
<dbReference type="GO" id="GO:0001764">
    <property type="term" value="P:neuron migration"/>
    <property type="evidence" value="ECO:0007669"/>
    <property type="project" value="InterPro"/>
</dbReference>
<evidence type="ECO:0000256" key="15">
    <source>
        <dbReference type="ARBA" id="ARBA00044961"/>
    </source>
</evidence>
<protein>
    <recommendedName>
        <fullName evidence="14">Reelin</fullName>
    </recommendedName>
</protein>
<comment type="subcellular location">
    <subcellularLocation>
        <location evidence="1">Secreted</location>
        <location evidence="1">Extracellular space</location>
        <location evidence="1">Extracellular matrix</location>
    </subcellularLocation>
</comment>
<evidence type="ECO:0000256" key="16">
    <source>
        <dbReference type="ARBA" id="ARBA00046064"/>
    </source>
</evidence>
<dbReference type="GO" id="GO:0008236">
    <property type="term" value="F:serine-type peptidase activity"/>
    <property type="evidence" value="ECO:0007669"/>
    <property type="project" value="UniProtKB-KW"/>
</dbReference>
<evidence type="ECO:0000256" key="2">
    <source>
        <dbReference type="ARBA" id="ARBA00022473"/>
    </source>
</evidence>
<keyword evidence="8" id="KW-0720">Serine protease</keyword>
<evidence type="ECO:0000256" key="7">
    <source>
        <dbReference type="ARBA" id="ARBA00022801"/>
    </source>
</evidence>
<dbReference type="Proteomes" id="UP001209878">
    <property type="component" value="Unassembled WGS sequence"/>
</dbReference>
<dbReference type="Pfam" id="PF07974">
    <property type="entry name" value="EGF_2"/>
    <property type="match status" value="1"/>
</dbReference>
<keyword evidence="2" id="KW-0217">Developmental protein</keyword>
<organism evidence="19 20">
    <name type="scientific">Ridgeia piscesae</name>
    <name type="common">Tubeworm</name>
    <dbReference type="NCBI Taxonomy" id="27915"/>
    <lineage>
        <taxon>Eukaryota</taxon>
        <taxon>Metazoa</taxon>
        <taxon>Spiralia</taxon>
        <taxon>Lophotrochozoa</taxon>
        <taxon>Annelida</taxon>
        <taxon>Polychaeta</taxon>
        <taxon>Sedentaria</taxon>
        <taxon>Canalipalpata</taxon>
        <taxon>Sabellida</taxon>
        <taxon>Siboglinidae</taxon>
        <taxon>Ridgeia</taxon>
    </lineage>
</organism>
<dbReference type="Pfam" id="PF21471">
    <property type="entry name" value="Reelin_subrepeat-B"/>
    <property type="match status" value="4"/>
</dbReference>
<keyword evidence="12" id="KW-1015">Disulfide bond</keyword>
<dbReference type="Gene3D" id="2.60.120.260">
    <property type="entry name" value="Galactose-binding domain-like"/>
    <property type="match status" value="4"/>
</dbReference>
<evidence type="ECO:0000256" key="5">
    <source>
        <dbReference type="ARBA" id="ARBA00022670"/>
    </source>
</evidence>
<dbReference type="InterPro" id="IPR049419">
    <property type="entry name" value="Reelin_subrepeat-B"/>
</dbReference>
<dbReference type="PROSITE" id="PS00022">
    <property type="entry name" value="EGF_1"/>
    <property type="match status" value="1"/>
</dbReference>
<dbReference type="FunFam" id="2.60.120.260:FF:000003">
    <property type="entry name" value="Reelin"/>
    <property type="match status" value="2"/>
</dbReference>
<keyword evidence="7" id="KW-0378">Hydrolase</keyword>
<feature type="domain" description="EGF-like" evidence="17 18">
    <location>
        <begin position="657"/>
        <end position="668"/>
    </location>
</feature>
<dbReference type="CDD" id="cd08526">
    <property type="entry name" value="Reelin_subrepeat_2"/>
    <property type="match status" value="1"/>
</dbReference>
<dbReference type="PANTHER" id="PTHR11841:SF1">
    <property type="entry name" value="REELIN"/>
    <property type="match status" value="1"/>
</dbReference>
<evidence type="ECO:0000313" key="20">
    <source>
        <dbReference type="Proteomes" id="UP001209878"/>
    </source>
</evidence>
<evidence type="ECO:0000256" key="1">
    <source>
        <dbReference type="ARBA" id="ARBA00004498"/>
    </source>
</evidence>
<accession>A0AAD9NRP2</accession>
<comment type="caution">
    <text evidence="19">The sequence shown here is derived from an EMBL/GenBank/DDBJ whole genome shotgun (WGS) entry which is preliminary data.</text>
</comment>
<comment type="subunit">
    <text evidence="15">Oligomer of disulfide-linked homodimers.</text>
</comment>
<keyword evidence="11" id="KW-0130">Cell adhesion</keyword>
<dbReference type="GO" id="GO:0046872">
    <property type="term" value="F:metal ion binding"/>
    <property type="evidence" value="ECO:0007669"/>
    <property type="project" value="UniProtKB-KW"/>
</dbReference>
<evidence type="ECO:0000256" key="12">
    <source>
        <dbReference type="ARBA" id="ARBA00023157"/>
    </source>
</evidence>
<keyword evidence="20" id="KW-1185">Reference proteome</keyword>
<dbReference type="InterPro" id="IPR036278">
    <property type="entry name" value="Sialidase_sf"/>
</dbReference>
<dbReference type="InterPro" id="IPR034968">
    <property type="entry name" value="Reelin"/>
</dbReference>
<evidence type="ECO:0000256" key="10">
    <source>
        <dbReference type="ARBA" id="ARBA00022837"/>
    </source>
</evidence>
<dbReference type="AlphaFoldDB" id="A0AAD9NRP2"/>
<reference evidence="19" key="1">
    <citation type="journal article" date="2023" name="Mol. Biol. Evol.">
        <title>Third-Generation Sequencing Reveals the Adaptive Role of the Epigenome in Three Deep-Sea Polychaetes.</title>
        <authorList>
            <person name="Perez M."/>
            <person name="Aroh O."/>
            <person name="Sun Y."/>
            <person name="Lan Y."/>
            <person name="Juniper S.K."/>
            <person name="Young C.R."/>
            <person name="Angers B."/>
            <person name="Qian P.Y."/>
        </authorList>
    </citation>
    <scope>NUCLEOTIDE SEQUENCE</scope>
    <source>
        <strain evidence="19">R07B-5</strain>
    </source>
</reference>
<dbReference type="PANTHER" id="PTHR11841">
    <property type="entry name" value="REELIN"/>
    <property type="match status" value="1"/>
</dbReference>
<evidence type="ECO:0000313" key="19">
    <source>
        <dbReference type="EMBL" id="KAK2176994.1"/>
    </source>
</evidence>
<dbReference type="Gene3D" id="2.10.25.10">
    <property type="entry name" value="Laminin"/>
    <property type="match status" value="1"/>
</dbReference>
<dbReference type="EMBL" id="JAODUO010000625">
    <property type="protein sequence ID" value="KAK2176994.1"/>
    <property type="molecule type" value="Genomic_DNA"/>
</dbReference>
<keyword evidence="3" id="KW-0964">Secreted</keyword>
<proteinExistence type="inferred from homology"/>
<dbReference type="GO" id="GO:0007417">
    <property type="term" value="P:central nervous system development"/>
    <property type="evidence" value="ECO:0007669"/>
    <property type="project" value="InterPro"/>
</dbReference>
<dbReference type="GO" id="GO:0007155">
    <property type="term" value="P:cell adhesion"/>
    <property type="evidence" value="ECO:0007669"/>
    <property type="project" value="UniProtKB-KW"/>
</dbReference>
<comment type="similarity">
    <text evidence="13">Belongs to the reelin family.</text>
</comment>
<keyword evidence="4" id="KW-0272">Extracellular matrix</keyword>
<evidence type="ECO:0000256" key="11">
    <source>
        <dbReference type="ARBA" id="ARBA00022889"/>
    </source>
</evidence>
<dbReference type="InterPro" id="IPR000742">
    <property type="entry name" value="EGF"/>
</dbReference>
<evidence type="ECO:0000256" key="14">
    <source>
        <dbReference type="ARBA" id="ARBA00023900"/>
    </source>
</evidence>
<keyword evidence="9" id="KW-0862">Zinc</keyword>
<evidence type="ECO:0000256" key="13">
    <source>
        <dbReference type="ARBA" id="ARBA00023773"/>
    </source>
</evidence>
<keyword evidence="5" id="KW-0645">Protease</keyword>
<dbReference type="GO" id="GO:0006508">
    <property type="term" value="P:proteolysis"/>
    <property type="evidence" value="ECO:0007669"/>
    <property type="project" value="UniProtKB-KW"/>
</dbReference>
<dbReference type="GO" id="GO:0070325">
    <property type="term" value="F:lipoprotein particle receptor binding"/>
    <property type="evidence" value="ECO:0007669"/>
    <property type="project" value="InterPro"/>
</dbReference>
<comment type="function">
    <text evidence="16">Extracellular matrix serine protease secreted by pioneer neurons that plays a role in layering of neurons in the cerebral cortex and cerebellum by coordinating cell positioning during neurodevelopment. Regulates microtubule function in neurons and neuronal migration. Binding to the extracellular domains of lipoprotein receptors VLDLR and LRP8/APOER2 induces tyrosine phosphorylation of DAB1 and modulation of TAU phosphorylation. Affects migration of sympathetic preganglionic neurons in the spinal cord, where it seems to act as a barrier to neuronal migration. Enzymatic activity is important for the modulation of cell adhesion.</text>
</comment>
<dbReference type="PROSITE" id="PS01186">
    <property type="entry name" value="EGF_2"/>
    <property type="match status" value="1"/>
</dbReference>
<evidence type="ECO:0000256" key="4">
    <source>
        <dbReference type="ARBA" id="ARBA00022530"/>
    </source>
</evidence>
<evidence type="ECO:0000256" key="8">
    <source>
        <dbReference type="ARBA" id="ARBA00022825"/>
    </source>
</evidence>
<gene>
    <name evidence="19" type="ORF">NP493_626g01021</name>
</gene>
<evidence type="ECO:0000259" key="18">
    <source>
        <dbReference type="PROSITE" id="PS01186"/>
    </source>
</evidence>
<keyword evidence="6" id="KW-0479">Metal-binding</keyword>
<evidence type="ECO:0000256" key="3">
    <source>
        <dbReference type="ARBA" id="ARBA00022525"/>
    </source>
</evidence>
<keyword evidence="10" id="KW-0106">Calcium</keyword>
<evidence type="ECO:0000256" key="6">
    <source>
        <dbReference type="ARBA" id="ARBA00022723"/>
    </source>
</evidence>
<dbReference type="SUPFAM" id="SSF50939">
    <property type="entry name" value="Sialidases"/>
    <property type="match status" value="2"/>
</dbReference>